<name>A0A7W6F417_9SPHN</name>
<dbReference type="Pfam" id="PF13589">
    <property type="entry name" value="HATPase_c_3"/>
    <property type="match status" value="1"/>
</dbReference>
<evidence type="ECO:0000313" key="2">
    <source>
        <dbReference type="Proteomes" id="UP000538670"/>
    </source>
</evidence>
<keyword evidence="2" id="KW-1185">Reference proteome</keyword>
<reference evidence="1 2" key="1">
    <citation type="submission" date="2020-08" db="EMBL/GenBank/DDBJ databases">
        <title>Genomic Encyclopedia of Type Strains, Phase IV (KMG-IV): sequencing the most valuable type-strain genomes for metagenomic binning, comparative biology and taxonomic classification.</title>
        <authorList>
            <person name="Goeker M."/>
        </authorList>
    </citation>
    <scope>NUCLEOTIDE SEQUENCE [LARGE SCALE GENOMIC DNA]</scope>
    <source>
        <strain evidence="1 2">DSM 19512</strain>
    </source>
</reference>
<evidence type="ECO:0008006" key="3">
    <source>
        <dbReference type="Google" id="ProtNLM"/>
    </source>
</evidence>
<protein>
    <recommendedName>
        <fullName evidence="3">ATP-binding protein</fullName>
    </recommendedName>
</protein>
<evidence type="ECO:0000313" key="1">
    <source>
        <dbReference type="EMBL" id="MBB3880408.1"/>
    </source>
</evidence>
<accession>A0A7W6F417</accession>
<dbReference type="Proteomes" id="UP000538670">
    <property type="component" value="Unassembled WGS sequence"/>
</dbReference>
<gene>
    <name evidence="1" type="ORF">GGR48_002852</name>
</gene>
<dbReference type="AlphaFoldDB" id="A0A7W6F417"/>
<dbReference type="SUPFAM" id="SSF55874">
    <property type="entry name" value="ATPase domain of HSP90 chaperone/DNA topoisomerase II/histidine kinase"/>
    <property type="match status" value="1"/>
</dbReference>
<dbReference type="EMBL" id="JACIDH010000015">
    <property type="protein sequence ID" value="MBB3880408.1"/>
    <property type="molecule type" value="Genomic_DNA"/>
</dbReference>
<dbReference type="RefSeq" id="WP_183952465.1">
    <property type="nucleotide sequence ID" value="NZ_JACIDH010000015.1"/>
</dbReference>
<sequence>MTSQETLYAFDRRFLDRHAGPIISDLSVAIVELVANAWDAYATTVDITWPTADGERRFAIKDNGRGMTAAQFEQRWGVFDYNRVAAEGEYVSPPPELETLAPRRAYGRNGRGRHGGFAFSNPYEITVEAGGEQVTYRVSRGGLRPFDWELVKREPSPGHGVEIKAVESTRLRLSAADIREVLGTRFLTDPNFRVFVDGQAVTFDDIPRDFLRESFVDIPDVGRATILMIESQRADRSTRQHGIAWHVNNRLVGICGWRSTDYERVLDGRSSEAKRFTFIVFADFLADTDAVLPDWSGFQQSHPAWQQTQIAVQDKIREEISAFHSERRREVKDAVRERYASTVTQITPIARERWNSFVDQVTDSCPGISSDQIEQVAGILANLEASSSQYSLLAKLHSLQPGELDQLDGILSDWSVATAKLALDEIQSRLKLIHELHDKLRDERADEVRELQPLIERSLWVFGPEFESIEFTSNRGMSTVIKTLLGGSAQGSLNRPDFVILPDGSVGLFARPAFDDQHEVIGVAHLVVVELKRPGIPIGMDQKNQAWKYVVELQSHGLIDDATRVTCFVMGSKLTPREGVREEGRTKIIPMAYETFIRRAETRMLNLYARLSEAPFLREAGVDAAAFVADPITRQPGLGLSA</sequence>
<comment type="caution">
    <text evidence="1">The sequence shown here is derived from an EMBL/GenBank/DDBJ whole genome shotgun (WGS) entry which is preliminary data.</text>
</comment>
<dbReference type="Gene3D" id="3.30.565.10">
    <property type="entry name" value="Histidine kinase-like ATPase, C-terminal domain"/>
    <property type="match status" value="1"/>
</dbReference>
<organism evidence="1 2">
    <name type="scientific">Sphingomonas pseudosanguinis</name>
    <dbReference type="NCBI Taxonomy" id="413712"/>
    <lineage>
        <taxon>Bacteria</taxon>
        <taxon>Pseudomonadati</taxon>
        <taxon>Pseudomonadota</taxon>
        <taxon>Alphaproteobacteria</taxon>
        <taxon>Sphingomonadales</taxon>
        <taxon>Sphingomonadaceae</taxon>
        <taxon>Sphingomonas</taxon>
    </lineage>
</organism>
<proteinExistence type="predicted"/>
<dbReference type="InterPro" id="IPR036890">
    <property type="entry name" value="HATPase_C_sf"/>
</dbReference>